<comment type="caution">
    <text evidence="1">The sequence shown here is derived from an EMBL/GenBank/DDBJ whole genome shotgun (WGS) entry which is preliminary data.</text>
</comment>
<keyword evidence="2" id="KW-1185">Reference proteome</keyword>
<evidence type="ECO:0000313" key="2">
    <source>
        <dbReference type="Proteomes" id="UP000499080"/>
    </source>
</evidence>
<dbReference type="EMBL" id="BGPR01000477">
    <property type="protein sequence ID" value="GBM22267.1"/>
    <property type="molecule type" value="Genomic_DNA"/>
</dbReference>
<organism evidence="1 2">
    <name type="scientific">Araneus ventricosus</name>
    <name type="common">Orbweaver spider</name>
    <name type="synonym">Epeira ventricosa</name>
    <dbReference type="NCBI Taxonomy" id="182803"/>
    <lineage>
        <taxon>Eukaryota</taxon>
        <taxon>Metazoa</taxon>
        <taxon>Ecdysozoa</taxon>
        <taxon>Arthropoda</taxon>
        <taxon>Chelicerata</taxon>
        <taxon>Arachnida</taxon>
        <taxon>Araneae</taxon>
        <taxon>Araneomorphae</taxon>
        <taxon>Entelegynae</taxon>
        <taxon>Araneoidea</taxon>
        <taxon>Araneidae</taxon>
        <taxon>Araneus</taxon>
    </lineage>
</organism>
<evidence type="ECO:0000313" key="1">
    <source>
        <dbReference type="EMBL" id="GBM22267.1"/>
    </source>
</evidence>
<accession>A0A4Y2E0U3</accession>
<reference evidence="1 2" key="1">
    <citation type="journal article" date="2019" name="Sci. Rep.">
        <title>Orb-weaving spider Araneus ventricosus genome elucidates the spidroin gene catalogue.</title>
        <authorList>
            <person name="Kono N."/>
            <person name="Nakamura H."/>
            <person name="Ohtoshi R."/>
            <person name="Moran D.A.P."/>
            <person name="Shinohara A."/>
            <person name="Yoshida Y."/>
            <person name="Fujiwara M."/>
            <person name="Mori M."/>
            <person name="Tomita M."/>
            <person name="Arakawa K."/>
        </authorList>
    </citation>
    <scope>NUCLEOTIDE SEQUENCE [LARGE SCALE GENOMIC DNA]</scope>
</reference>
<dbReference type="AlphaFoldDB" id="A0A4Y2E0U3"/>
<protein>
    <submittedName>
        <fullName evidence="1">Uncharacterized protein</fullName>
    </submittedName>
</protein>
<sequence>MSAKVFCPHQPPFSNEIEKKKQIENVWWRGVFSISFKNGRWLGQATHDDTSRRHNFSIKKKIVEIRLMVVASELSKGIENVQWERVFRFRSKIGVVVVGGGEATFDDISRRHKLLYETKLVKIGRVVEAGGLGEEFFTKSF</sequence>
<gene>
    <name evidence="1" type="ORF">AVEN_144645_1</name>
</gene>
<name>A0A4Y2E0U3_ARAVE</name>
<dbReference type="Proteomes" id="UP000499080">
    <property type="component" value="Unassembled WGS sequence"/>
</dbReference>
<proteinExistence type="predicted"/>